<feature type="region of interest" description="Disordered" evidence="1">
    <location>
        <begin position="1"/>
        <end position="45"/>
    </location>
</feature>
<sequence length="220" mass="25455">MATGRQRRQDTGRERPKGWKEPSGRSFLPRLGPFYRPERRQGRKCAPKKNLCQGAGIVAGKTGESGDICGRNLKMSTTMEIMTIESNAYRLLVEKIEKITAYVEESRNREETERKRKEEAESPVTKGRKADPKWMTHKEVCEALDISHRTLQRYRQKNIVPYSMIGRQIRYPRQAVESLRERWMVETPAAKIDRMIAEHPLHNRKNGSYGKKGRSAGKNQ</sequence>
<dbReference type="Pfam" id="PF12728">
    <property type="entry name" value="HTH_17"/>
    <property type="match status" value="1"/>
</dbReference>
<evidence type="ECO:0000313" key="4">
    <source>
        <dbReference type="Proteomes" id="UP000005546"/>
    </source>
</evidence>
<dbReference type="AlphaFoldDB" id="F3QUY7"/>
<dbReference type="EMBL" id="AFBR01000056">
    <property type="protein sequence ID" value="EGG53237.1"/>
    <property type="molecule type" value="Genomic_DNA"/>
</dbReference>
<organism evidence="3 4">
    <name type="scientific">Paraprevotella xylaniphila YIT 11841</name>
    <dbReference type="NCBI Taxonomy" id="762982"/>
    <lineage>
        <taxon>Bacteria</taxon>
        <taxon>Pseudomonadati</taxon>
        <taxon>Bacteroidota</taxon>
        <taxon>Bacteroidia</taxon>
        <taxon>Bacteroidales</taxon>
        <taxon>Prevotellaceae</taxon>
        <taxon>Paraprevotella</taxon>
    </lineage>
</organism>
<feature type="domain" description="Helix-turn-helix" evidence="2">
    <location>
        <begin position="134"/>
        <end position="182"/>
    </location>
</feature>
<protein>
    <submittedName>
        <fullName evidence="3">DNA binding domain, excisionase family</fullName>
    </submittedName>
</protein>
<reference evidence="3 4" key="1">
    <citation type="submission" date="2011-02" db="EMBL/GenBank/DDBJ databases">
        <authorList>
            <person name="Weinstock G."/>
            <person name="Sodergren E."/>
            <person name="Clifton S."/>
            <person name="Fulton L."/>
            <person name="Fulton B."/>
            <person name="Courtney L."/>
            <person name="Fronick C."/>
            <person name="Harrison M."/>
            <person name="Strong C."/>
            <person name="Farmer C."/>
            <person name="Delahaunty K."/>
            <person name="Markovic C."/>
            <person name="Hall O."/>
            <person name="Minx P."/>
            <person name="Tomlinson C."/>
            <person name="Mitreva M."/>
            <person name="Hou S."/>
            <person name="Chen J."/>
            <person name="Wollam A."/>
            <person name="Pepin K.H."/>
            <person name="Johnson M."/>
            <person name="Bhonagiri V."/>
            <person name="Zhang X."/>
            <person name="Suruliraj S."/>
            <person name="Warren W."/>
            <person name="Chinwalla A."/>
            <person name="Mardis E.R."/>
            <person name="Wilson R.K."/>
        </authorList>
    </citation>
    <scope>NUCLEOTIDE SEQUENCE [LARGE SCALE GENOMIC DNA]</scope>
    <source>
        <strain evidence="3 4">YIT 11841</strain>
    </source>
</reference>
<name>F3QUY7_9BACT</name>
<dbReference type="InterPro" id="IPR009061">
    <property type="entry name" value="DNA-bd_dom_put_sf"/>
</dbReference>
<dbReference type="eggNOG" id="ENOG502ZB9X">
    <property type="taxonomic scope" value="Bacteria"/>
</dbReference>
<feature type="region of interest" description="Disordered" evidence="1">
    <location>
        <begin position="197"/>
        <end position="220"/>
    </location>
</feature>
<dbReference type="SUPFAM" id="SSF46955">
    <property type="entry name" value="Putative DNA-binding domain"/>
    <property type="match status" value="1"/>
</dbReference>
<dbReference type="STRING" id="762982.HMPREF9442_02011"/>
<evidence type="ECO:0000256" key="1">
    <source>
        <dbReference type="SAM" id="MobiDB-lite"/>
    </source>
</evidence>
<feature type="compositionally biased region" description="Basic and acidic residues" evidence="1">
    <location>
        <begin position="7"/>
        <end position="23"/>
    </location>
</feature>
<comment type="caution">
    <text evidence="3">The sequence shown here is derived from an EMBL/GenBank/DDBJ whole genome shotgun (WGS) entry which is preliminary data.</text>
</comment>
<dbReference type="HOGENOM" id="CLU_1254962_0_0_10"/>
<accession>F3QUY7</accession>
<keyword evidence="4" id="KW-1185">Reference proteome</keyword>
<gene>
    <name evidence="3" type="ORF">HMPREF9442_02011</name>
</gene>
<feature type="compositionally biased region" description="Basic and acidic residues" evidence="1">
    <location>
        <begin position="105"/>
        <end position="120"/>
    </location>
</feature>
<feature type="compositionally biased region" description="Basic residues" evidence="1">
    <location>
        <begin position="211"/>
        <end position="220"/>
    </location>
</feature>
<dbReference type="InterPro" id="IPR041657">
    <property type="entry name" value="HTH_17"/>
</dbReference>
<evidence type="ECO:0000259" key="2">
    <source>
        <dbReference type="Pfam" id="PF12728"/>
    </source>
</evidence>
<feature type="region of interest" description="Disordered" evidence="1">
    <location>
        <begin position="105"/>
        <end position="132"/>
    </location>
</feature>
<proteinExistence type="predicted"/>
<dbReference type="PANTHER" id="PTHR34585:SF22">
    <property type="entry name" value="HELIX-TURN-HELIX DOMAIN-CONTAINING PROTEIN"/>
    <property type="match status" value="1"/>
</dbReference>
<evidence type="ECO:0000313" key="3">
    <source>
        <dbReference type="EMBL" id="EGG53237.1"/>
    </source>
</evidence>
<dbReference type="PANTHER" id="PTHR34585">
    <property type="match status" value="1"/>
</dbReference>
<dbReference type="Proteomes" id="UP000005546">
    <property type="component" value="Unassembled WGS sequence"/>
</dbReference>